<dbReference type="PROSITE" id="PS00022">
    <property type="entry name" value="EGF_1"/>
    <property type="match status" value="1"/>
</dbReference>
<protein>
    <recommendedName>
        <fullName evidence="2">Apple domain-containing protein</fullName>
    </recommendedName>
</protein>
<proteinExistence type="predicted"/>
<dbReference type="InterPro" id="IPR036116">
    <property type="entry name" value="FN3_sf"/>
</dbReference>
<dbReference type="SUPFAM" id="SSF49265">
    <property type="entry name" value="Fibronectin type III"/>
    <property type="match status" value="1"/>
</dbReference>
<dbReference type="PANTHER" id="PTHR16897:SF2">
    <property type="entry name" value="OS03G0226600 PROTEIN"/>
    <property type="match status" value="1"/>
</dbReference>
<dbReference type="Gene3D" id="3.50.4.10">
    <property type="entry name" value="Hepatocyte Growth Factor"/>
    <property type="match status" value="1"/>
</dbReference>
<name>A0ABY7E7Y6_MYAAR</name>
<dbReference type="CDD" id="cd00063">
    <property type="entry name" value="FN3"/>
    <property type="match status" value="1"/>
</dbReference>
<evidence type="ECO:0000259" key="2">
    <source>
        <dbReference type="PROSITE" id="PS50948"/>
    </source>
</evidence>
<reference evidence="3" key="1">
    <citation type="submission" date="2022-11" db="EMBL/GenBank/DDBJ databases">
        <title>Centuries of genome instability and evolution in soft-shell clam transmissible cancer (bioRxiv).</title>
        <authorList>
            <person name="Hart S.F.M."/>
            <person name="Yonemitsu M.A."/>
            <person name="Giersch R.M."/>
            <person name="Beal B.F."/>
            <person name="Arriagada G."/>
            <person name="Davis B.W."/>
            <person name="Ostrander E.A."/>
            <person name="Goff S.P."/>
            <person name="Metzger M.J."/>
        </authorList>
    </citation>
    <scope>NUCLEOTIDE SEQUENCE</scope>
    <source>
        <strain evidence="3">MELC-2E11</strain>
        <tissue evidence="3">Siphon/mantle</tissue>
    </source>
</reference>
<dbReference type="InterPro" id="IPR003961">
    <property type="entry name" value="FN3_dom"/>
</dbReference>
<feature type="domain" description="Apple" evidence="2">
    <location>
        <begin position="4501"/>
        <end position="4580"/>
    </location>
</feature>
<evidence type="ECO:0000256" key="1">
    <source>
        <dbReference type="SAM" id="MobiDB-lite"/>
    </source>
</evidence>
<evidence type="ECO:0000313" key="4">
    <source>
        <dbReference type="Proteomes" id="UP001164746"/>
    </source>
</evidence>
<dbReference type="SUPFAM" id="SSF57414">
    <property type="entry name" value="Hairpin loop containing domain-like"/>
    <property type="match status" value="1"/>
</dbReference>
<dbReference type="InterPro" id="IPR000742">
    <property type="entry name" value="EGF"/>
</dbReference>
<dbReference type="EMBL" id="CP111016">
    <property type="protein sequence ID" value="WAR06112.1"/>
    <property type="molecule type" value="Genomic_DNA"/>
</dbReference>
<dbReference type="PROSITE" id="PS50948">
    <property type="entry name" value="PAN"/>
    <property type="match status" value="1"/>
</dbReference>
<dbReference type="SMART" id="SM00473">
    <property type="entry name" value="PAN_AP"/>
    <property type="match status" value="1"/>
</dbReference>
<dbReference type="InterPro" id="IPR003609">
    <property type="entry name" value="Pan_app"/>
</dbReference>
<feature type="region of interest" description="Disordered" evidence="1">
    <location>
        <begin position="7269"/>
        <end position="7297"/>
    </location>
</feature>
<evidence type="ECO:0000313" key="3">
    <source>
        <dbReference type="EMBL" id="WAR06112.1"/>
    </source>
</evidence>
<gene>
    <name evidence="3" type="ORF">MAR_021481</name>
</gene>
<accession>A0ABY7E7Y6</accession>
<keyword evidence="4" id="KW-1185">Reference proteome</keyword>
<dbReference type="Proteomes" id="UP001164746">
    <property type="component" value="Chromosome 5"/>
</dbReference>
<dbReference type="PANTHER" id="PTHR16897">
    <property type="entry name" value="OS10G0105400 PROTEIN"/>
    <property type="match status" value="1"/>
</dbReference>
<organism evidence="3 4">
    <name type="scientific">Mya arenaria</name>
    <name type="common">Soft-shell clam</name>
    <dbReference type="NCBI Taxonomy" id="6604"/>
    <lineage>
        <taxon>Eukaryota</taxon>
        <taxon>Metazoa</taxon>
        <taxon>Spiralia</taxon>
        <taxon>Lophotrochozoa</taxon>
        <taxon>Mollusca</taxon>
        <taxon>Bivalvia</taxon>
        <taxon>Autobranchia</taxon>
        <taxon>Heteroconchia</taxon>
        <taxon>Euheterodonta</taxon>
        <taxon>Imparidentia</taxon>
        <taxon>Neoheterodontei</taxon>
        <taxon>Myida</taxon>
        <taxon>Myoidea</taxon>
        <taxon>Myidae</taxon>
        <taxon>Mya</taxon>
    </lineage>
</organism>
<dbReference type="Pfam" id="PF00024">
    <property type="entry name" value="PAN_1"/>
    <property type="match status" value="1"/>
</dbReference>
<sequence>MCSWQIYYYNKSAFSSDFSLKEWKESLGVSPEEIISAAAISTLLRELDLDKYLLSPGCTINDKEYATAVNGWENECNALERLPTLPENVVCHIPDFCTGIECCIDVDIIRKSFNAKIILNACEQTFTIGIEKLSEEMSLITYNWGKVEEITVGGVIRILYSIEDLQSENTFVVNVNVKVCFEENYCVINEPLLTNVYLPKPLCNWDTGYSIKDCLKDIQAKTLPSFMSCHIEDYCTGIECCIDVSVIQRSLRAYIFLNACDYKLEIGIENYALNISLLSYPWGKWKEFSFVGIFRIRYRIINLEAEKRYVVDLQMALCIQSDTCEENVEVLKEAHFPKPGCDWTGDLPNCNQDITMPLLPNQMRCNVQESCTAVDCCISIPVMERTFKASIDLDACDFTLTLSFEKYEHGISLLNYEWGTPQVLNIQGLHNFSITDWIKQNVDGAANQVLGVFKDKLLNDLECALDTTLPSLPESVVCVLGENCFDVSCCVLVPIIDRTLSVKLVLDFCEFELYSSIENLRINYSLISYPFDCPLQVIVPDLPDAVQCYLQQSCTGVECCIYVDAINRHVSAQLVVDTCNMRIIAGIEKLLVNESLVEYSYGTEKYIYLMGVFRMSYMIRDYAEVRELGIDLEISVCFTENSCDYNFPIFVNKVIPKPMCKWNSSFLVPDFSLEHWLTELNINDVTKIAEDEIKKLTKDLGILNFLSESSCEKDMVPYDRIQHGWNSECTEMQNLPSLPPIMSCSISEDCATFRCCVEIQLLKRTVETMVNIDFCNFLIKAEIDQLKVSRSFIDYEFGFQLSEFFNEFGIENEQVISDEYLSQLFSVYGIEKYVKDEQCTKNSIKEKQGCSSSQELQGLPLDIKCVFFEDCLSLVSIENYSSSILLDTTQYGSWKVFQFQGMTKLSTKCELDIAVMDSVKIAKPLCGAINGFKTPDFSLMSWLNETKISEIVDLPDIQFPTLYNALGIDRYLRRSPCKLNDSTRNFACPTASNLPVLPEGVSCTLDETCKQIQCCVRIPFLNRNVLVATRIDPCENLLFINVDKFDRTLLLSSNNLGIKQHFSLFEMFDVTVNIRDLSHEQSYLVDFSIDVCTESNKPCISSIKVFENAILPKATCNWSGDDYNNNFNILTWTSERGLMLGNFTDVDAAMLLDRLQMSHIVGDGTCPAPISNGCLLETTEAVQCARSETCLRADCCIHSKEIATSFRIAYDIDVCNFKATIQIENLVQILNLFTYAFGTSQELSLFGLLTLRYAFDMDVISKSMTISFIGQVCLDESTCDREIVIANNTLGISYYLEENRRCPHVSNSSWNKDVCPQLKDVLPWLPDTMKCNLTTCTSVSCCYNSSVAKLPIHFTFVIDQCESKFDISLEKLTYSESLVDYNFGSEEQLWIGGVFRIRFRLYVIMAPKRYVAELHFDICWERLECETIELLNNTILPAEPCSYTSGFANPDFSLTSWKEENGIELDGVIPENFQKQLIYVLDLTNFLQEDTCMAMKQDVLGCPLHLPLVDEQLKGTQCQLLSHCTGVRCCITSTQTGLNFEILLDVDPCTQMLTMQIEHYKKELPLHELQYGTNFEFWLQGVVRMRFNIFELKEDRSYVITQEINLCFEANSSCEINYSILNETKLPKYNCEWGPGLQTMQDFSLSQWLDQMGLIDLESAEDYVYDILFTDLGIAQFLRQQQCVTNIYPFTEGTNNECIGAEGILPLDGPVHCHITTSCQTIECCTDIDVLHRTLYVHLSVDICNMTLSVGIEQYVYTINLVNYQFGALEHFWLQAFARMDFRVYNIESESSLVVNLDINFCLDASECYATQTVLSQTQLPYTPCNFDAEFSFKGFSWSSWLAQNNLVSYTDIAPMQLLTLFEQLQLSKYIVDDEECITNSSGNTSGCLLDEKTNSDFLTCAIPSCLSLECCINFKQLHHVFRFAFNIDNCNQNIHIALDKFSVDISLLDFQWQNVYDVSLKGVVRISFKIEDLKHENAFLVSLSLRLCLEDEQCFFETTVFNNMLAPKVFCDFSVTDIYPIKGCGSVFGVHQLPSSVICTFSDNCLEMTCCFTDSSLLRTFAFSLMLDPCKFLITAKFDNYAMTRSFFDFNMGVPFQINFGGILRFEYSVNNLAYGNGFLINALLKTCFESSLPCVEIPLLSKAIFEKPVCSYDLGFAEKDFSLQQWLSSNGILQESQINPMFMSKLYDKLNLSPYLFEKQCSLNSSQTWSTDCEFPIDVQQLPNNINCHFDQSCTSFTCCVDISTLQRTFLVKFRIDSCEDKVERGKEKYRSTQYLFNYNWGETETMSLFGVIRQRLSVDNLEAEKKFIVSFGISVCLESDSHCLFNLEILTDAVIPKALCGWNNEFLKKDFDYLDWRHDNNLLEAAILSQNEIDVLVDALGVTPYLTSNCQTSNKSTDGQTWVNECPIDISLPTLPEGTQCMLRSDCFFVECCTYLDFIRHGMHTGFHLQPCTFLLNIELEKLSFTINLFEFEFGKEYILRLYGVFALRFKMQDMSNSGFFVIDISLETCQSTRVPCTQIDVFVKVKIPKPACDLDNGFKIPITGFILFHMHVYYVSCFCFNYLFILDFSLETWKTDNSVTEEGFDTKSISQLYEYIGIAPYLKQRSCKMDQSNAWTSDCPNDLSLTNLTEFVSCSIGSSCTDVQCCLTSQTLQRNITVELSVDACVKKLNLAIEQLYMNISYYDFEWGTFTIDYLELSNVFITSLNISVCLEADSKCEENKFEVTSVLNANVVADLFEILGLTSYLQANQCSPRSDVYAPAIQGWRKECGKYVRIPDLHSDVACLLTDSCNGISCCLTSHLVGRSFEVAVDLDHCEQKLHLRIEKLAFDLSIENTELDFDLTTWLNSKAIPVDYPLHTYVIQDLLNAIGLSNYLKEKACTFECVLPIETPFADDTSSCQIQASCTSIDVCTYVEVANQNMHIYLHLDACKQIMFVGIEHFNFTISFGDILWGQNNIVRLRDVLIVRYKVTHLPVTNIFVVDLSAHICMKNKNCEHNVTILEDTELPILPCTWNEDFANQTFSYQTWLDSNGYRNTTLNDGIRKEIFDSQGIGRYINQNKCYRSIYPYANSEHGWTTDCQSYVELPKLNSSVTCFLSDSCTAVKCCLDIEILQSSIEFELNIDACEQEIHVGIESLRTIKFMQTYEYECPFNVHIGSSLSNVFCSIDSTCLKIDCCLAIKEIGRNFSVFVHIDDCEQKITYGIEGIEVSKTFGGFQFDTSICPIEQRLQSISTSVSCALNANCIGIHCCLTSAEVHLTFDFSVDIDNCREKMIVKIERVSYTVLFKDLLWDCEMNISISNLPSTTACHLDATCSSFTCCVNASHIQKKFEYQFEIDSCEQKLTLRIERVKVVRSFSEILFECPSVDDLDLTSLPQTMSCTLRADCLSIACCMKSDLMGKFVYYAASLDYCKRELTVQIENMKRIFSVYDYNFGSAMSISIYSALRLRWTMWNLVLTHQISLNMHVMECFENDGPCDQVVSVATRLKLPLPDCTAAQEFYTPDFSLSSWKIDHGITGNIFTDSQKMLLQRDLGLVRHMNDETCVVQGEEQGYEYGWISECALDLDLANITEQYNISCKIQSSCSQILCCLYVPEMDMSFNALFDLKPCHLSLKAGFEKMTTEMIIREISVTEREDELQMEWTVRVCVEDKFDCTRQIQLLENVFIPNPDCWSEPIFKNQEFSLQSWLGINNVTLEEMLEEHHDQLAVDLGLVNILSSPMCNITTTMKEIELEFINSSTSIYDQSCVRSSTGEYMACCVYSDELDRYLWASFTIDPCRYQILAEVENIAYNINMLDYIWGTRHEISMKGVWSIRFLIYNVQTNIEFSLDVDVSLCFEDGTCNGTFFLATDLRVPYTNCTNTTQPYQVCMSVRLPNITKEMCVIDDDCNAYIHQNIKDAIFLDITVDNDSPTTIKVSFNLTLCERKSEEISCAALQYLVDQRLGIHCTMRKRRKRSVLPEEMSIEAIKLNLKELLEKGSSNEEIQSYIDALQIAQNAEKSKNMAPEDAEVLDSTIKQTMKALGSNNPETIKHQPVPQGGFTFSLEVGGAEKIVIMLGEPNSTISRANQLFIVGKGLSKLGTDLLGAQLANMTISDIQSLLHTRKVDPFEVCNIVKDFIDLARVLYSEVMEKIVSGSVNNIFESFELTLKGTFSFPRKQIKFFPEPFVHVIPLGGVLSITLEFDAWGFYGLDIGWQAKIISRTAGATLVPYAGLSTYFKASLGFLLYGELLLEGEICNIGFPSAAEIGFSKFPLDVGITMDLEIRPLKLELFGLVTLEVDLLFDTYEKTLFKKRIWIYEMPKITKRVVDESTKEKDASPPIFSPVVSKTNSRTARATTECVLRQIVNRDYTEPAFEISVQAADDKSNVEFFLDVGSFPGGNDIVSNMQLGGSETVVKTESNEFPSGVPLYFIMFAENSAGSRSFINCQLSTYDSTPPTGRLNVEFTSTSNPNIIRATILVHDDSVISETFVAIGFGQGQYGDQLLSWEHLKLKEITNRKRGTQPLDEFTQSQEGKLVTSPIISLITVTASDCAEECLKISPCHSFNYDYGLTMACELLPSIRHFDESLYTESQFHFFERLSSGQFVDISYDSFDMRHNTLHYVNLDVTNVLGYRSVIHSQGILTDFSCPEPGLIINGSLDILSFVNCRTLVPFDRLDLSRYCTDQPAVFHNHRTVIDGPGSRTVFNGDNPMTETLYSRSDNYIAANWDGIHDNETGILVYTWFVGRNICEDSIHPDVDPHKQLLHESHWRNIGIISSSSDEESGIAYLDACLGSNPRSCDIMSWWRSPILTLVQFTFKVPDGIPAWLRLRATNNVDLHVVERANRAILLDSSPPIAGVVNDGEIYAEDLQFTKYSDKVCTNWHDFHDPESGISKYEIGVGSKPGSLDVVGLEGVKYYESFYCFELRENETLVHDNIYFITLWASNAATNMKNVSKSSDGVRVDLTKPLPGYVVDGNFPNLKDKKYSHSKSSVQVQWNNFHDPESGIRSYSTSVERNRGGQTYVVKTEQDIDATSTFAAWKNLNLKHLDYIRSTIIAINGALNDISNSTDGILIDLTTPTSKFIYDGTSLGADIRFQSSLEELSVNFEVQDEDSGIVELKAQIHIENQGSTKQFYPAINGAGLTATFESDGVLTDNTPPELEHLEVGVLSGDDEEIVFGYVWQADHDGIKASWVSSDHESGITSVRFAVGTTAGSDDVFGWTKQEQYSNDAYLPCLLMDTALSDSNNYFPVYYVSLSTRNGAGSWSTVKTSTPVVVVPEDVTGISVDGPKEGLSNDIDYQSDMHTVTISFSGFESSLHGIQTYDWAIGTIPQGEDVQPYLEYAIRHSETEVSDHHGLENAGQAQVTVDISPNKTYYSTLRAITNAGNVLQTTTDGFIVDTTAPNISIVTLGSESMESGKSAFQIDETALPGSWSYHDVEIHDANNVDNILHTTFSMGSYPFATDVANIKYLNASVDGTSSIIDESVLPALQGIPNILSVTVTNKANITAKAYSQSLIQDNTEPETGIVKCHEYIQSHFNVTCEWSGFADVQSKVDRFYILFGFREGFDDLAPAYELSGDIHSYVTSVLPVSHADIFYATVIAENSVGLQVRAYSAPISVDNTPPVSGVVVELKSASYIDPNDHEKTVQSTKMACESPSECNMVDAVCQETMNTIRAAWSPFTDAESGIKSLLIAVGTIPGGGQLRPFFPIPNSAQNFQITGIDLYGKREIFVTIKAENNAGKAASVISNGVYLSYLSQGKPPLYHIGVYDSHQHAIGDIDYQVETSSLEAKWDVSGDPCPVIKYKWAIESTDGRVIQNFTDMYTSTHGVNDQLDLKEGERYYSLLRVTNAIGYSYTLRSNGVTVSSDVLIPGEVYDGAIQGYDLTVQRSRTNVSANWDAFGKVKSALEGNQGLETKSEKAMEIEYYEVALGTDRRFPKTRDNTVPFTNVGQKKSVTFLNLNLDSGDVVYYFTVRAYSKTYSTSFAMSNGFYVQFNGGVNAGEISMPSFVNDTNQLQYAWNGFSSEVDIMLYYIALSNGFANESDCRKYIVRQNNSVMITPLFDVVGVTNMQVDTMVQLDNLDLGVDKSGECNMTYHKFHVDITLPIKGKTTAGPYYDMEIAYSSASDRLRVQWTDFLDDESGILRFNLTLWTSSHCRHNTLLPIVSLDVLSDFTDHTFYNISLKPETVYFVSVEAVNNALLRTVAFTSPIIYDSSIPSAGYVAEGADIKEDVVWWGNASSVKGTVLHYPLWVDDECPQQDAFMTDVRWIALDIERINDPDGIQWGLNYRPANVHIVNRDEIKIKMSRDTKFKQLYSGAYMKSADFLENGLYQINIKTNDTDGLAVTGVTFWDGEKGDLHLFDHKPLENWASIYECLCCQAESEVVECPCNCTEYLSNFDSNATSSYYNGIESTSSNRTLNGGSVIPVDRACGIQIYGGSNPYVVTWCRFYNTSYQPMSVTSDLQFDPAENYHNYSIKFLAKREDLQITQCIKAFADQYELSEMCGIPHLSKMTMIVLHVWNKNSNIPEMDLFNSWTSYSYFKTLKLPPNDSELCRYAQPWKGGTNPIISYEAGIGSSRTVADVVNFRQVVQPCIPCSGLCSELICHRKCGHDTYTAIMFTIDDIDLSSYTNGSLYIIVKSLLGSGEETLSASNGFYIDTTPPSFDLEVTFYIDVNQGEFTPAEYQGSSDTIKAVWFCEDDLNEIREYEWAIGSYIGGEDLQRYTSTGVTSIGTNTSFEGILETNTTYYVSVRCTNEAGLVTVLNDTKGVTVLLEAPSEDSINTSAVNAEEFDEDVYPPTALETSDPTSCGEKWTESSDDSVDRYDFCVGSSKMTPDDIVPCVWVAVNTSGMVEIKDGHIYIDRVQYFKLSALQAYSKAHYTVKKNSNNSENIFHMEPGRTVFLFMRICNKALICSYKLTNSVIVKGNDSALAISKNGTGMSVTLGQSSARKQKRGSEYKMINATFPKDEEEWQISSRSCQDESDTETHIPDLGVTVVKVCNTRTHNNSNETQQYMYQETQFAVATVRAGPFNSPPYLMSPFNISLLEDSEIKLCANCYGHHSLKIELTDTHSLGEITPEKSIGTINVHVVELNDPPTALLYSMEGQYLLKSDPTEPVIFIQEQQIKPAVFDLAIFIAYDVDINESIQLEMSESLSTSSGFSVQDSDLQSCIDNINCNLNDVRMGSSGLSQAIYNVTYAINNDTLQEIGIKRLKFAARDAVGTYSDVISIELWIMAMKCMNGDQCLGKYSDQYACNDKVRTEGFDEYFTCDCPNEWTGQYCEEDVDECANQPCSGRETEISADSNEDDHDLQQPESNISERDIVTVKMSDMRNKIDNMFPSAGMLRPPKRNVHVNTALLSSAMPPVEGKDDTEF</sequence>
<dbReference type="Gene3D" id="2.10.25.10">
    <property type="entry name" value="Laminin"/>
    <property type="match status" value="1"/>
</dbReference>